<evidence type="ECO:0000313" key="1">
    <source>
        <dbReference type="EMBL" id="KDR79698.1"/>
    </source>
</evidence>
<organism evidence="1 2">
    <name type="scientific">Galerina marginata (strain CBS 339.88)</name>
    <dbReference type="NCBI Taxonomy" id="685588"/>
    <lineage>
        <taxon>Eukaryota</taxon>
        <taxon>Fungi</taxon>
        <taxon>Dikarya</taxon>
        <taxon>Basidiomycota</taxon>
        <taxon>Agaricomycotina</taxon>
        <taxon>Agaricomycetes</taxon>
        <taxon>Agaricomycetidae</taxon>
        <taxon>Agaricales</taxon>
        <taxon>Agaricineae</taxon>
        <taxon>Strophariaceae</taxon>
        <taxon>Galerina</taxon>
    </lineage>
</organism>
<reference evidence="2" key="1">
    <citation type="journal article" date="2014" name="Proc. Natl. Acad. Sci. U.S.A.">
        <title>Extensive sampling of basidiomycete genomes demonstrates inadequacy of the white-rot/brown-rot paradigm for wood decay fungi.</title>
        <authorList>
            <person name="Riley R."/>
            <person name="Salamov A.A."/>
            <person name="Brown D.W."/>
            <person name="Nagy L.G."/>
            <person name="Floudas D."/>
            <person name="Held B.W."/>
            <person name="Levasseur A."/>
            <person name="Lombard V."/>
            <person name="Morin E."/>
            <person name="Otillar R."/>
            <person name="Lindquist E.A."/>
            <person name="Sun H."/>
            <person name="LaButti K.M."/>
            <person name="Schmutz J."/>
            <person name="Jabbour D."/>
            <person name="Luo H."/>
            <person name="Baker S.E."/>
            <person name="Pisabarro A.G."/>
            <person name="Walton J.D."/>
            <person name="Blanchette R.A."/>
            <person name="Henrissat B."/>
            <person name="Martin F."/>
            <person name="Cullen D."/>
            <person name="Hibbett D.S."/>
            <person name="Grigoriev I.V."/>
        </authorList>
    </citation>
    <scope>NUCLEOTIDE SEQUENCE [LARGE SCALE GENOMIC DNA]</scope>
    <source>
        <strain evidence="2">CBS 339.88</strain>
    </source>
</reference>
<evidence type="ECO:0000313" key="2">
    <source>
        <dbReference type="Proteomes" id="UP000027222"/>
    </source>
</evidence>
<dbReference type="Proteomes" id="UP000027222">
    <property type="component" value="Unassembled WGS sequence"/>
</dbReference>
<proteinExistence type="predicted"/>
<keyword evidence="2" id="KW-1185">Reference proteome</keyword>
<accession>A0A067TL48</accession>
<dbReference type="HOGENOM" id="CLU_161759_0_0_1"/>
<gene>
    <name evidence="1" type="ORF">GALMADRAFT_63361</name>
</gene>
<feature type="non-terminal residue" evidence="1">
    <location>
        <position position="79"/>
    </location>
</feature>
<dbReference type="AlphaFoldDB" id="A0A067TL48"/>
<sequence>MEAPDSTSNLCQECHQKTGFWHCKQCFGGRVLCGLCCRNAHMWLPYHRVERWNGKYFRVGALWEVGVKLHLGHQGRPCP</sequence>
<dbReference type="OrthoDB" id="3004525at2759"/>
<dbReference type="EMBL" id="KL142373">
    <property type="protein sequence ID" value="KDR79698.1"/>
    <property type="molecule type" value="Genomic_DNA"/>
</dbReference>
<protein>
    <submittedName>
        <fullName evidence="1">Uncharacterized protein</fullName>
    </submittedName>
</protein>
<name>A0A067TL48_GALM3</name>